<dbReference type="SUPFAM" id="SSF51306">
    <property type="entry name" value="LexA/Signal peptidase"/>
    <property type="match status" value="1"/>
</dbReference>
<comment type="caution">
    <text evidence="9">The sequence shown here is derived from an EMBL/GenBank/DDBJ whole genome shotgun (WGS) entry which is preliminary data.</text>
</comment>
<dbReference type="InterPro" id="IPR001322">
    <property type="entry name" value="Lamin_tail_dom"/>
</dbReference>
<feature type="transmembrane region" description="Helical" evidence="7">
    <location>
        <begin position="217"/>
        <end position="238"/>
    </location>
</feature>
<evidence type="ECO:0000256" key="6">
    <source>
        <dbReference type="SAM" id="MobiDB-lite"/>
    </source>
</evidence>
<organism evidence="9 10">
    <name type="scientific">Candidatus Chisholmbacteria bacterium RIFCSPHIGHO2_01_FULL_52_32</name>
    <dbReference type="NCBI Taxonomy" id="1797591"/>
    <lineage>
        <taxon>Bacteria</taxon>
        <taxon>Candidatus Chisholmiibacteriota</taxon>
    </lineage>
</organism>
<comment type="subcellular location">
    <subcellularLocation>
        <location evidence="1">Membrane</location>
    </subcellularLocation>
</comment>
<proteinExistence type="predicted"/>
<keyword evidence="3 7" id="KW-1133">Transmembrane helix</keyword>
<sequence>MIDVLKMRVPLIKGFFVIFQVFLGTAIVGTAALLLADHFGVLEFVKPYVVMSGSMEPAVRLGSVVVVRPQSSYSSNDVVTYAPNGDKEKPVTHRILFKSYPDGITQAPVYLTKGDANEDFDRAAVSAKDVIGKSLFVIPFLGYVVNFAKQPYGFIFLVIVPATIVIYEEFKFLGKELSIFLMNSSSWLSARISKKNGIRLRRGINLLSKREKGVPKAAAVVPVIGTILVLSAFTGAFFSDTEQSSGNVFSAAESFGPPIANHLVINEVYYDVAPGKGDEGDSANPDEWVELYNPTSSPVDIKDWSIGDDEDGDNVSSAEKIIPPGGFALIAKSNSTWNNWDEDPDADKIPIGDKIGNGLANAGDTVILLDDNGAEVDRMSWGNDTSGFTSGCASSCPTVAEGHSLERDPDGVDTNTAADFVDRTTPTPGT</sequence>
<dbReference type="Gene3D" id="2.60.40.1260">
    <property type="entry name" value="Lamin Tail domain"/>
    <property type="match status" value="1"/>
</dbReference>
<dbReference type="InterPro" id="IPR036415">
    <property type="entry name" value="Lamin_tail_dom_sf"/>
</dbReference>
<dbReference type="EMBL" id="MHCJ01000003">
    <property type="protein sequence ID" value="OGY18615.1"/>
    <property type="molecule type" value="Genomic_DNA"/>
</dbReference>
<dbReference type="GO" id="GO:0009003">
    <property type="term" value="F:signal peptidase activity"/>
    <property type="evidence" value="ECO:0007669"/>
    <property type="project" value="UniProtKB-EC"/>
</dbReference>
<keyword evidence="2 7" id="KW-0812">Transmembrane</keyword>
<dbReference type="Proteomes" id="UP000179233">
    <property type="component" value="Unassembled WGS sequence"/>
</dbReference>
<dbReference type="PROSITE" id="PS51841">
    <property type="entry name" value="LTD"/>
    <property type="match status" value="1"/>
</dbReference>
<evidence type="ECO:0000256" key="2">
    <source>
        <dbReference type="ARBA" id="ARBA00022692"/>
    </source>
</evidence>
<feature type="transmembrane region" description="Helical" evidence="7">
    <location>
        <begin position="15"/>
        <end position="36"/>
    </location>
</feature>
<dbReference type="Pfam" id="PF00932">
    <property type="entry name" value="LTD"/>
    <property type="match status" value="1"/>
</dbReference>
<dbReference type="NCBIfam" id="TIGR02228">
    <property type="entry name" value="sigpep_I_arch"/>
    <property type="match status" value="1"/>
</dbReference>
<dbReference type="SUPFAM" id="SSF74853">
    <property type="entry name" value="Lamin A/C globular tail domain"/>
    <property type="match status" value="1"/>
</dbReference>
<dbReference type="GO" id="GO:0016020">
    <property type="term" value="C:membrane"/>
    <property type="evidence" value="ECO:0007669"/>
    <property type="project" value="UniProtKB-SubCell"/>
</dbReference>
<evidence type="ECO:0000256" key="5">
    <source>
        <dbReference type="NCBIfam" id="TIGR02228"/>
    </source>
</evidence>
<dbReference type="PANTHER" id="PTHR10806">
    <property type="entry name" value="SIGNAL PEPTIDASE COMPLEX CATALYTIC SUBUNIT SEC11"/>
    <property type="match status" value="1"/>
</dbReference>
<dbReference type="PANTHER" id="PTHR10806:SF6">
    <property type="entry name" value="SIGNAL PEPTIDASE COMPLEX CATALYTIC SUBUNIT SEC11"/>
    <property type="match status" value="1"/>
</dbReference>
<feature type="transmembrane region" description="Helical" evidence="7">
    <location>
        <begin position="154"/>
        <end position="173"/>
    </location>
</feature>
<dbReference type="InterPro" id="IPR019533">
    <property type="entry name" value="Peptidase_S26"/>
</dbReference>
<evidence type="ECO:0000256" key="3">
    <source>
        <dbReference type="ARBA" id="ARBA00022989"/>
    </source>
</evidence>
<evidence type="ECO:0000259" key="8">
    <source>
        <dbReference type="PROSITE" id="PS51841"/>
    </source>
</evidence>
<dbReference type="InterPro" id="IPR036286">
    <property type="entry name" value="LexA/Signal_pep-like_sf"/>
</dbReference>
<dbReference type="InterPro" id="IPR001733">
    <property type="entry name" value="Peptidase_S26B"/>
</dbReference>
<evidence type="ECO:0000256" key="7">
    <source>
        <dbReference type="SAM" id="Phobius"/>
    </source>
</evidence>
<dbReference type="GO" id="GO:0004252">
    <property type="term" value="F:serine-type endopeptidase activity"/>
    <property type="evidence" value="ECO:0007669"/>
    <property type="project" value="UniProtKB-UniRule"/>
</dbReference>
<dbReference type="AlphaFoldDB" id="A0A1G1VT87"/>
<accession>A0A1G1VT87</accession>
<evidence type="ECO:0000256" key="4">
    <source>
        <dbReference type="ARBA" id="ARBA00023136"/>
    </source>
</evidence>
<feature type="region of interest" description="Disordered" evidence="6">
    <location>
        <begin position="398"/>
        <end position="430"/>
    </location>
</feature>
<evidence type="ECO:0000313" key="9">
    <source>
        <dbReference type="EMBL" id="OGY18615.1"/>
    </source>
</evidence>
<evidence type="ECO:0000313" key="10">
    <source>
        <dbReference type="Proteomes" id="UP000179233"/>
    </source>
</evidence>
<dbReference type="EC" id="3.4.21.89" evidence="5"/>
<evidence type="ECO:0000256" key="1">
    <source>
        <dbReference type="ARBA" id="ARBA00004370"/>
    </source>
</evidence>
<dbReference type="CDD" id="cd06530">
    <property type="entry name" value="S26_SPase_I"/>
    <property type="match status" value="1"/>
</dbReference>
<protein>
    <recommendedName>
        <fullName evidence="5">Signal peptidase I</fullName>
        <ecNumber evidence="5">3.4.21.89</ecNumber>
    </recommendedName>
</protein>
<keyword evidence="4 7" id="KW-0472">Membrane</keyword>
<reference evidence="9 10" key="1">
    <citation type="journal article" date="2016" name="Nat. Commun.">
        <title>Thousands of microbial genomes shed light on interconnected biogeochemical processes in an aquifer system.</title>
        <authorList>
            <person name="Anantharaman K."/>
            <person name="Brown C.T."/>
            <person name="Hug L.A."/>
            <person name="Sharon I."/>
            <person name="Castelle C.J."/>
            <person name="Probst A.J."/>
            <person name="Thomas B.C."/>
            <person name="Singh A."/>
            <person name="Wilkins M.J."/>
            <person name="Karaoz U."/>
            <person name="Brodie E.L."/>
            <person name="Williams K.H."/>
            <person name="Hubbard S.S."/>
            <person name="Banfield J.F."/>
        </authorList>
    </citation>
    <scope>NUCLEOTIDE SEQUENCE [LARGE SCALE GENOMIC DNA]</scope>
</reference>
<gene>
    <name evidence="9" type="ORF">A2786_03905</name>
</gene>
<feature type="domain" description="LTD" evidence="8">
    <location>
        <begin position="257"/>
        <end position="383"/>
    </location>
</feature>
<name>A0A1G1VT87_9BACT</name>
<dbReference type="GO" id="GO:0006465">
    <property type="term" value="P:signal peptide processing"/>
    <property type="evidence" value="ECO:0007669"/>
    <property type="project" value="UniProtKB-UniRule"/>
</dbReference>